<evidence type="ECO:0000256" key="3">
    <source>
        <dbReference type="ARBA" id="ARBA00022592"/>
    </source>
</evidence>
<dbReference type="EMBL" id="JLXW01000002">
    <property type="protein sequence ID" value="KBZ68609.1"/>
    <property type="molecule type" value="Genomic_DNA"/>
</dbReference>
<comment type="similarity">
    <text evidence="1">Belongs to the PstS family.</text>
</comment>
<accession>A0A051UH97</accession>
<keyword evidence="6" id="KW-0449">Lipoprotein</keyword>
<keyword evidence="2" id="KW-0813">Transport</keyword>
<dbReference type="SUPFAM" id="SSF53850">
    <property type="entry name" value="Periplasmic binding protein-like II"/>
    <property type="match status" value="1"/>
</dbReference>
<feature type="domain" description="PBP" evidence="7">
    <location>
        <begin position="117"/>
        <end position="406"/>
    </location>
</feature>
<evidence type="ECO:0000313" key="9">
    <source>
        <dbReference type="Proteomes" id="UP000025947"/>
    </source>
</evidence>
<evidence type="ECO:0000256" key="2">
    <source>
        <dbReference type="ARBA" id="ARBA00022448"/>
    </source>
</evidence>
<dbReference type="Proteomes" id="UP000025947">
    <property type="component" value="Unassembled WGS sequence"/>
</dbReference>
<evidence type="ECO:0000256" key="5">
    <source>
        <dbReference type="ARBA" id="ARBA00023139"/>
    </source>
</evidence>
<evidence type="ECO:0000256" key="1">
    <source>
        <dbReference type="ARBA" id="ARBA00008725"/>
    </source>
</evidence>
<reference evidence="8 9" key="1">
    <citation type="submission" date="2014-04" db="EMBL/GenBank/DDBJ databases">
        <title>The Genome Sequence of Mycobacterium tuberculosis TKK-01-0051.</title>
        <authorList>
            <consortium name="The Broad Institute Genomics Platform"/>
            <consortium name="The Broad Institute Genome Sequencing Center for Infectious Disease"/>
            <person name="Earl A.M."/>
            <person name="Cohen K."/>
            <person name="Pym A."/>
            <person name="Bishai W."/>
            <person name="Maharaj K."/>
            <person name="Desjardins C."/>
            <person name="Abeel T."/>
            <person name="Young S."/>
            <person name="Zeng Q."/>
            <person name="Gargeya S."/>
            <person name="Abouelleil A."/>
            <person name="Alvarado L."/>
            <person name="Chapman S.B."/>
            <person name="Gainer-Dewar J."/>
            <person name="Goldberg J."/>
            <person name="Griggs A."/>
            <person name="Gujja S."/>
            <person name="Hansen M."/>
            <person name="Howarth C."/>
            <person name="Imamovic A."/>
            <person name="Larimer J."/>
            <person name="Murphy C."/>
            <person name="Naylor J."/>
            <person name="Pearson M."/>
            <person name="Poon T.W."/>
            <person name="Priest M."/>
            <person name="Roberts A."/>
            <person name="Saif S."/>
            <person name="Shea T."/>
            <person name="Sykes S."/>
            <person name="Wortman J."/>
            <person name="Nusbaum C."/>
            <person name="Birren B."/>
        </authorList>
    </citation>
    <scope>NUCLEOTIDE SEQUENCE [LARGE SCALE GENOMIC DNA]</scope>
    <source>
        <strain evidence="8 9">TKK-01-0051</strain>
    </source>
</reference>
<keyword evidence="5" id="KW-0564">Palmitate</keyword>
<sequence length="448" mass="46420">MLANSDLPGGEFKNSSCGGNFRRQIGRYRPVQRNHCASSPEIARPAAQTLRGPPVGAAVHPDFVCLFIHSGNCRRVKRNRSVVGALAAGAMLASACSNSPASLPYTAGAKVDCGGKQTLTASGSTAQANAMTKFIEAYRQACSSQTLNYTANGSGNGIDDFLAGKTDFAGSDTPLSGDQYAAGKRRCGGADAWNLPVVFGPLAITYNLGAVDSLVLDAPTLARIFNGTITRWDDPALASLNASMPAEDIHVIYRSDGSGTTDNFQAYLQSASGGAWGKGAGKTFNGGVGTGAVGNTGIAAAVKSTEGAIGYNELSFALQQGLFAAEIKTPASRRSLRPVRIGTDTVGKTIKGAKITGAGNDLVLDLSSFYNPAQPDVYPIVLATYEIVCSKYPTYDVAKAVKAFLQAAIGPGQIELARNGYIPLSADFQARVSSAVDAISSVDAPKPE</sequence>
<dbReference type="HOGENOM" id="CLU_034528_0_0_11"/>
<dbReference type="InterPro" id="IPR005673">
    <property type="entry name" value="ABC_phos-bd_PstS"/>
</dbReference>
<keyword evidence="4" id="KW-0732">Signal</keyword>
<dbReference type="GO" id="GO:0043190">
    <property type="term" value="C:ATP-binding cassette (ABC) transporter complex"/>
    <property type="evidence" value="ECO:0007669"/>
    <property type="project" value="InterPro"/>
</dbReference>
<dbReference type="GO" id="GO:0035435">
    <property type="term" value="P:phosphate ion transmembrane transport"/>
    <property type="evidence" value="ECO:0007669"/>
    <property type="project" value="InterPro"/>
</dbReference>
<gene>
    <name evidence="8" type="ORF">K875_01165</name>
</gene>
<dbReference type="Pfam" id="PF12849">
    <property type="entry name" value="PBP_like_2"/>
    <property type="match status" value="1"/>
</dbReference>
<dbReference type="CDD" id="cd13565">
    <property type="entry name" value="PBP2_PstS"/>
    <property type="match status" value="1"/>
</dbReference>
<dbReference type="GO" id="GO:0042301">
    <property type="term" value="F:phosphate ion binding"/>
    <property type="evidence" value="ECO:0007669"/>
    <property type="project" value="InterPro"/>
</dbReference>
<dbReference type="Gene3D" id="3.40.190.10">
    <property type="entry name" value="Periplasmic binding protein-like II"/>
    <property type="match status" value="2"/>
</dbReference>
<evidence type="ECO:0000256" key="4">
    <source>
        <dbReference type="ARBA" id="ARBA00022729"/>
    </source>
</evidence>
<name>A0A051UH97_9MYCO</name>
<dbReference type="PANTHER" id="PTHR42996">
    <property type="entry name" value="PHOSPHATE-BINDING PROTEIN PSTS"/>
    <property type="match status" value="1"/>
</dbReference>
<evidence type="ECO:0000259" key="7">
    <source>
        <dbReference type="Pfam" id="PF12849"/>
    </source>
</evidence>
<dbReference type="InterPro" id="IPR050962">
    <property type="entry name" value="Phosphate-bind_PstS"/>
</dbReference>
<dbReference type="PATRIC" id="fig|1324261.3.peg.1180"/>
<organism evidence="8 9">
    <name type="scientific">Mycobacterium [tuberculosis] TKK-01-0051</name>
    <dbReference type="NCBI Taxonomy" id="1324261"/>
    <lineage>
        <taxon>Bacteria</taxon>
        <taxon>Bacillati</taxon>
        <taxon>Actinomycetota</taxon>
        <taxon>Actinomycetes</taxon>
        <taxon>Mycobacteriales</taxon>
        <taxon>Mycobacteriaceae</taxon>
        <taxon>Mycobacterium</taxon>
        <taxon>Mycobacterium avium complex (MAC)</taxon>
    </lineage>
</organism>
<evidence type="ECO:0000256" key="6">
    <source>
        <dbReference type="ARBA" id="ARBA00023288"/>
    </source>
</evidence>
<comment type="caution">
    <text evidence="8">The sequence shown here is derived from an EMBL/GenBank/DDBJ whole genome shotgun (WGS) entry which is preliminary data.</text>
</comment>
<dbReference type="NCBIfam" id="TIGR00975">
    <property type="entry name" value="3a0107s03"/>
    <property type="match status" value="1"/>
</dbReference>
<dbReference type="AlphaFoldDB" id="A0A051UH97"/>
<evidence type="ECO:0000313" key="8">
    <source>
        <dbReference type="EMBL" id="KBZ68609.1"/>
    </source>
</evidence>
<keyword evidence="9" id="KW-1185">Reference proteome</keyword>
<keyword evidence="3" id="KW-0592">Phosphate transport</keyword>
<dbReference type="PANTHER" id="PTHR42996:SF1">
    <property type="entry name" value="PHOSPHATE-BINDING PROTEIN PSTS"/>
    <property type="match status" value="1"/>
</dbReference>
<protein>
    <submittedName>
        <fullName evidence="8">Phosphate ABC transporter, phosphate-binding protein PstS</fullName>
    </submittedName>
</protein>
<proteinExistence type="inferred from homology"/>
<dbReference type="InterPro" id="IPR024370">
    <property type="entry name" value="PBP_domain"/>
</dbReference>